<dbReference type="KEGG" id="rlc:K227x_29000"/>
<accession>A0A517NBX2</accession>
<proteinExistence type="predicted"/>
<name>A0A517NBX2_9BACT</name>
<protein>
    <recommendedName>
        <fullName evidence="4">Carboxypeptidase regulatory-like domain-containing protein</fullName>
    </recommendedName>
</protein>
<gene>
    <name evidence="2" type="ORF">K227x_29000</name>
</gene>
<dbReference type="Proteomes" id="UP000318538">
    <property type="component" value="Chromosome"/>
</dbReference>
<evidence type="ECO:0008006" key="4">
    <source>
        <dbReference type="Google" id="ProtNLM"/>
    </source>
</evidence>
<sequence>MCSRSSRIVVNDPFRLPVRFFRPPVGWSTHWSAITLSIAVWMVGLGGCRPPDPIRQAIGGTVDVSGTTSPDAIEGKVTFLPTGGMSGPAVSTAVSGGRYAFSADNGPLPGTYRVVLEREVSGSDLAGPDLRPPDDGGVAGKADLLSPAMQDLMEPSTRRGSAILEIRIRVDEQNAGELDLRFQAGS</sequence>
<dbReference type="AlphaFoldDB" id="A0A517NBX2"/>
<organism evidence="2 3">
    <name type="scientific">Rubripirellula lacrimiformis</name>
    <dbReference type="NCBI Taxonomy" id="1930273"/>
    <lineage>
        <taxon>Bacteria</taxon>
        <taxon>Pseudomonadati</taxon>
        <taxon>Planctomycetota</taxon>
        <taxon>Planctomycetia</taxon>
        <taxon>Pirellulales</taxon>
        <taxon>Pirellulaceae</taxon>
        <taxon>Rubripirellula</taxon>
    </lineage>
</organism>
<feature type="region of interest" description="Disordered" evidence="1">
    <location>
        <begin position="123"/>
        <end position="142"/>
    </location>
</feature>
<dbReference type="EMBL" id="CP036525">
    <property type="protein sequence ID" value="QDT04508.1"/>
    <property type="molecule type" value="Genomic_DNA"/>
</dbReference>
<reference evidence="2 3" key="1">
    <citation type="submission" date="2019-02" db="EMBL/GenBank/DDBJ databases">
        <title>Deep-cultivation of Planctomycetes and their phenomic and genomic characterization uncovers novel biology.</title>
        <authorList>
            <person name="Wiegand S."/>
            <person name="Jogler M."/>
            <person name="Boedeker C."/>
            <person name="Pinto D."/>
            <person name="Vollmers J."/>
            <person name="Rivas-Marin E."/>
            <person name="Kohn T."/>
            <person name="Peeters S.H."/>
            <person name="Heuer A."/>
            <person name="Rast P."/>
            <person name="Oberbeckmann S."/>
            <person name="Bunk B."/>
            <person name="Jeske O."/>
            <person name="Meyerdierks A."/>
            <person name="Storesund J.E."/>
            <person name="Kallscheuer N."/>
            <person name="Luecker S."/>
            <person name="Lage O.M."/>
            <person name="Pohl T."/>
            <person name="Merkel B.J."/>
            <person name="Hornburger P."/>
            <person name="Mueller R.-W."/>
            <person name="Bruemmer F."/>
            <person name="Labrenz M."/>
            <person name="Spormann A.M."/>
            <person name="Op den Camp H."/>
            <person name="Overmann J."/>
            <person name="Amann R."/>
            <person name="Jetten M.S.M."/>
            <person name="Mascher T."/>
            <person name="Medema M.H."/>
            <person name="Devos D.P."/>
            <person name="Kaster A.-K."/>
            <person name="Ovreas L."/>
            <person name="Rohde M."/>
            <person name="Galperin M.Y."/>
            <person name="Jogler C."/>
        </authorList>
    </citation>
    <scope>NUCLEOTIDE SEQUENCE [LARGE SCALE GENOMIC DNA]</scope>
    <source>
        <strain evidence="2 3">K22_7</strain>
    </source>
</reference>
<evidence type="ECO:0000313" key="3">
    <source>
        <dbReference type="Proteomes" id="UP000318538"/>
    </source>
</evidence>
<evidence type="ECO:0000313" key="2">
    <source>
        <dbReference type="EMBL" id="QDT04508.1"/>
    </source>
</evidence>
<keyword evidence="3" id="KW-1185">Reference proteome</keyword>
<evidence type="ECO:0000256" key="1">
    <source>
        <dbReference type="SAM" id="MobiDB-lite"/>
    </source>
</evidence>